<dbReference type="SMART" id="SM00346">
    <property type="entry name" value="HTH_ICLR"/>
    <property type="match status" value="1"/>
</dbReference>
<sequence length="271" mass="30363">MPKLKQNTPKNSTRDEKGVAGAQTLFRGLDVMDLVQDGPMTLNELSEQLGLTRSTAHRLATALTERRFLSFKPREGYSLGPRILELGHCARQQVQLTRTARPFLDDLARATSDIVHLGVLFQDEVLYLDKIPGRRRILISSHVGERQPVATTGLGKALILDETEERWRQLFRLNAYKPSSSLPVWLDRMRAYVAGGYALDLEENEDRVRCVSAPIRDVEGSIVAAVSVSSAAQYMDDERMGELIPLVKETTYAISRELGWRPTPEEMPSSA</sequence>
<dbReference type="SUPFAM" id="SSF46785">
    <property type="entry name" value="Winged helix' DNA-binding domain"/>
    <property type="match status" value="1"/>
</dbReference>
<dbReference type="PROSITE" id="PS51077">
    <property type="entry name" value="HTH_ICLR"/>
    <property type="match status" value="1"/>
</dbReference>
<dbReference type="Pfam" id="PF09339">
    <property type="entry name" value="HTH_IclR"/>
    <property type="match status" value="1"/>
</dbReference>
<gene>
    <name evidence="6" type="ORF">GGQ59_002112</name>
</gene>
<dbReference type="Pfam" id="PF01614">
    <property type="entry name" value="IclR_C"/>
    <property type="match status" value="1"/>
</dbReference>
<feature type="domain" description="IclR-ED" evidence="5">
    <location>
        <begin position="82"/>
        <end position="260"/>
    </location>
</feature>
<dbReference type="InterPro" id="IPR036390">
    <property type="entry name" value="WH_DNA-bd_sf"/>
</dbReference>
<evidence type="ECO:0000256" key="3">
    <source>
        <dbReference type="ARBA" id="ARBA00023163"/>
    </source>
</evidence>
<dbReference type="InterPro" id="IPR029016">
    <property type="entry name" value="GAF-like_dom_sf"/>
</dbReference>
<reference evidence="6 7" key="1">
    <citation type="submission" date="2020-08" db="EMBL/GenBank/DDBJ databases">
        <title>Genomic Encyclopedia of Type Strains, Phase IV (KMG-IV): sequencing the most valuable type-strain genomes for metagenomic binning, comparative biology and taxonomic classification.</title>
        <authorList>
            <person name="Goeker M."/>
        </authorList>
    </citation>
    <scope>NUCLEOTIDE SEQUENCE [LARGE SCALE GENOMIC DNA]</scope>
    <source>
        <strain evidence="6 7">DSM 102850</strain>
    </source>
</reference>
<evidence type="ECO:0000259" key="4">
    <source>
        <dbReference type="PROSITE" id="PS51077"/>
    </source>
</evidence>
<dbReference type="InterPro" id="IPR014757">
    <property type="entry name" value="Tscrpt_reg_IclR_C"/>
</dbReference>
<dbReference type="InterPro" id="IPR005471">
    <property type="entry name" value="Tscrpt_reg_IclR_N"/>
</dbReference>
<evidence type="ECO:0000256" key="2">
    <source>
        <dbReference type="ARBA" id="ARBA00023125"/>
    </source>
</evidence>
<dbReference type="InterPro" id="IPR036388">
    <property type="entry name" value="WH-like_DNA-bd_sf"/>
</dbReference>
<keyword evidence="3" id="KW-0804">Transcription</keyword>
<evidence type="ECO:0000313" key="7">
    <source>
        <dbReference type="Proteomes" id="UP000563524"/>
    </source>
</evidence>
<feature type="domain" description="HTH iclR-type" evidence="4">
    <location>
        <begin position="22"/>
        <end position="81"/>
    </location>
</feature>
<comment type="caution">
    <text evidence="6">The sequence shown here is derived from an EMBL/GenBank/DDBJ whole genome shotgun (WGS) entry which is preliminary data.</text>
</comment>
<dbReference type="GO" id="GO:0003677">
    <property type="term" value="F:DNA binding"/>
    <property type="evidence" value="ECO:0007669"/>
    <property type="project" value="UniProtKB-KW"/>
</dbReference>
<dbReference type="GO" id="GO:0045892">
    <property type="term" value="P:negative regulation of DNA-templated transcription"/>
    <property type="evidence" value="ECO:0007669"/>
    <property type="project" value="TreeGrafter"/>
</dbReference>
<evidence type="ECO:0000259" key="5">
    <source>
        <dbReference type="PROSITE" id="PS51078"/>
    </source>
</evidence>
<protein>
    <submittedName>
        <fullName evidence="6">DNA-binding IclR family transcriptional regulator</fullName>
    </submittedName>
</protein>
<proteinExistence type="predicted"/>
<dbReference type="RefSeq" id="WP_183818305.1">
    <property type="nucleotide sequence ID" value="NZ_JACHOB010000004.1"/>
</dbReference>
<dbReference type="Gene3D" id="1.10.10.10">
    <property type="entry name" value="Winged helix-like DNA-binding domain superfamily/Winged helix DNA-binding domain"/>
    <property type="match status" value="1"/>
</dbReference>
<organism evidence="6 7">
    <name type="scientific">Parvularcula dongshanensis</name>
    <dbReference type="NCBI Taxonomy" id="1173995"/>
    <lineage>
        <taxon>Bacteria</taxon>
        <taxon>Pseudomonadati</taxon>
        <taxon>Pseudomonadota</taxon>
        <taxon>Alphaproteobacteria</taxon>
        <taxon>Parvularculales</taxon>
        <taxon>Parvularculaceae</taxon>
        <taxon>Parvularcula</taxon>
    </lineage>
</organism>
<dbReference type="AlphaFoldDB" id="A0A840I5H5"/>
<evidence type="ECO:0000313" key="6">
    <source>
        <dbReference type="EMBL" id="MBB4659575.1"/>
    </source>
</evidence>
<dbReference type="EMBL" id="JACHOB010000004">
    <property type="protein sequence ID" value="MBB4659575.1"/>
    <property type="molecule type" value="Genomic_DNA"/>
</dbReference>
<dbReference type="GO" id="GO:0003700">
    <property type="term" value="F:DNA-binding transcription factor activity"/>
    <property type="evidence" value="ECO:0007669"/>
    <property type="project" value="TreeGrafter"/>
</dbReference>
<dbReference type="PANTHER" id="PTHR30136:SF35">
    <property type="entry name" value="HTH-TYPE TRANSCRIPTIONAL REGULATOR RV1719"/>
    <property type="match status" value="1"/>
</dbReference>
<dbReference type="InterPro" id="IPR050707">
    <property type="entry name" value="HTH_MetabolicPath_Reg"/>
</dbReference>
<evidence type="ECO:0000256" key="1">
    <source>
        <dbReference type="ARBA" id="ARBA00023015"/>
    </source>
</evidence>
<dbReference type="PROSITE" id="PS51078">
    <property type="entry name" value="ICLR_ED"/>
    <property type="match status" value="1"/>
</dbReference>
<accession>A0A840I5H5</accession>
<keyword evidence="1" id="KW-0805">Transcription regulation</keyword>
<keyword evidence="2 6" id="KW-0238">DNA-binding</keyword>
<keyword evidence="7" id="KW-1185">Reference proteome</keyword>
<dbReference type="PANTHER" id="PTHR30136">
    <property type="entry name" value="HELIX-TURN-HELIX TRANSCRIPTIONAL REGULATOR, ICLR FAMILY"/>
    <property type="match status" value="1"/>
</dbReference>
<dbReference type="Proteomes" id="UP000563524">
    <property type="component" value="Unassembled WGS sequence"/>
</dbReference>
<name>A0A840I5H5_9PROT</name>
<dbReference type="Gene3D" id="3.30.450.40">
    <property type="match status" value="1"/>
</dbReference>
<dbReference type="SUPFAM" id="SSF55781">
    <property type="entry name" value="GAF domain-like"/>
    <property type="match status" value="1"/>
</dbReference>